<dbReference type="Proteomes" id="UP000659388">
    <property type="component" value="Unassembled WGS sequence"/>
</dbReference>
<dbReference type="EMBL" id="JAESIY010000008">
    <property type="protein sequence ID" value="MBL3657637.1"/>
    <property type="molecule type" value="Genomic_DNA"/>
</dbReference>
<keyword evidence="2" id="KW-1185">Reference proteome</keyword>
<dbReference type="AlphaFoldDB" id="A0A937F9T7"/>
<dbReference type="RefSeq" id="WP_202245419.1">
    <property type="nucleotide sequence ID" value="NZ_JAESIY010000008.1"/>
</dbReference>
<reference evidence="1" key="1">
    <citation type="submission" date="2021-01" db="EMBL/GenBank/DDBJ databases">
        <title>Fulvivirga kasyanovii gen. nov., sp nov., a novel member of the phylum Bacteroidetes isolated from seawater in a mussel farm.</title>
        <authorList>
            <person name="Zhao L.-H."/>
            <person name="Wang Z.-J."/>
        </authorList>
    </citation>
    <scope>NUCLEOTIDE SEQUENCE</scope>
    <source>
        <strain evidence="1">2943</strain>
    </source>
</reference>
<accession>A0A937F9T7</accession>
<sequence>MNFGIAKTDITYESEINNEKKKGVKIDFNYIRKISPYFYIGTGLGFIQNGDKYDFFMTNENGEAVGVEKVKQEFNYVNLPIYFGIKYGKNFYFFTDIGVLPAVLIQSEVKSDLQQWNTNLYDQVDKFDVSGKIRIGVGKHFSDKISSDLNIGYQKSLKRIDLNSDKLRHVGFLINIGISYKLSGIKDGH</sequence>
<comment type="caution">
    <text evidence="1">The sequence shown here is derived from an EMBL/GenBank/DDBJ whole genome shotgun (WGS) entry which is preliminary data.</text>
</comment>
<evidence type="ECO:0008006" key="3">
    <source>
        <dbReference type="Google" id="ProtNLM"/>
    </source>
</evidence>
<evidence type="ECO:0000313" key="1">
    <source>
        <dbReference type="EMBL" id="MBL3657637.1"/>
    </source>
</evidence>
<protein>
    <recommendedName>
        <fullName evidence="3">Outer membrane protein beta-barrel domain-containing protein</fullName>
    </recommendedName>
</protein>
<name>A0A937F9T7_9BACT</name>
<gene>
    <name evidence="1" type="ORF">JL102_15920</name>
</gene>
<organism evidence="1 2">
    <name type="scientific">Fulvivirga sediminis</name>
    <dbReference type="NCBI Taxonomy" id="2803949"/>
    <lineage>
        <taxon>Bacteria</taxon>
        <taxon>Pseudomonadati</taxon>
        <taxon>Bacteroidota</taxon>
        <taxon>Cytophagia</taxon>
        <taxon>Cytophagales</taxon>
        <taxon>Fulvivirgaceae</taxon>
        <taxon>Fulvivirga</taxon>
    </lineage>
</organism>
<proteinExistence type="predicted"/>
<evidence type="ECO:0000313" key="2">
    <source>
        <dbReference type="Proteomes" id="UP000659388"/>
    </source>
</evidence>